<feature type="compositionally biased region" description="Basic and acidic residues" evidence="1">
    <location>
        <begin position="107"/>
        <end position="131"/>
    </location>
</feature>
<feature type="region of interest" description="Disordered" evidence="1">
    <location>
        <begin position="224"/>
        <end position="270"/>
    </location>
</feature>
<proteinExistence type="predicted"/>
<feature type="compositionally biased region" description="Basic and acidic residues" evidence="1">
    <location>
        <begin position="410"/>
        <end position="430"/>
    </location>
</feature>
<dbReference type="Proteomes" id="UP000887568">
    <property type="component" value="Unplaced"/>
</dbReference>
<feature type="region of interest" description="Disordered" evidence="1">
    <location>
        <begin position="18"/>
        <end position="48"/>
    </location>
</feature>
<sequence length="464" mass="51852">MLPQSRSVEMLTCSVPSFESSRTPRRAAPVPPISIPLKSKRIQDGGPSCSGLGKQSQFIPRPAICCQPTPVTKRLLKSRSADSPLVPQSQIKNSLSPCISLQSLSSSRRDQDHHHEMINPRGSSRDGRESPRPLFPSAVQMYRSASAHRLHETNVLQVIKPRTRHISLDDRLQQVKGQERNSAVYQEMDKLKVQIARLPQKKTQHLPFPPIIRLQGCNNVSDNVEPQHLRPPTVKERARSYSGPSCSAPSDSRMAPGNNPPGMKLSEFRSQTPPPITTRISQRKFSAPQIQVMCVPKAQAQNQPITTQPESSSGSKVSLPPINPKPKRRSLICASPVNATTPNTKTTAEIKDVIRLQPVILDIQFGKIILEPEEQFERKPENEHLRKIERPIKRGSGTNAQCKNGNSENIKQEKERQDKNISKRKVVIRDTKEDREDEGCCHGCVKDCMGDLPECLLEYVCCNC</sequence>
<feature type="region of interest" description="Disordered" evidence="1">
    <location>
        <begin position="299"/>
        <end position="329"/>
    </location>
</feature>
<evidence type="ECO:0000313" key="2">
    <source>
        <dbReference type="EnsemblMetazoa" id="XP_038060859.1"/>
    </source>
</evidence>
<reference evidence="2" key="1">
    <citation type="submission" date="2022-11" db="UniProtKB">
        <authorList>
            <consortium name="EnsemblMetazoa"/>
        </authorList>
    </citation>
    <scope>IDENTIFICATION</scope>
</reference>
<dbReference type="EnsemblMetazoa" id="XM_038204931.1">
    <property type="protein sequence ID" value="XP_038060859.1"/>
    <property type="gene ID" value="LOC119731712"/>
</dbReference>
<accession>A0A914ABZ2</accession>
<dbReference type="GeneID" id="119731712"/>
<feature type="compositionally biased region" description="Polar residues" evidence="1">
    <location>
        <begin position="396"/>
        <end position="409"/>
    </location>
</feature>
<feature type="region of interest" description="Disordered" evidence="1">
    <location>
        <begin position="395"/>
        <end position="430"/>
    </location>
</feature>
<dbReference type="RefSeq" id="XP_038060859.1">
    <property type="nucleotide sequence ID" value="XM_038204931.1"/>
</dbReference>
<dbReference type="AlphaFoldDB" id="A0A914ABZ2"/>
<protein>
    <submittedName>
        <fullName evidence="2">Uncharacterized protein</fullName>
    </submittedName>
</protein>
<organism evidence="2 3">
    <name type="scientific">Patiria miniata</name>
    <name type="common">Bat star</name>
    <name type="synonym">Asterina miniata</name>
    <dbReference type="NCBI Taxonomy" id="46514"/>
    <lineage>
        <taxon>Eukaryota</taxon>
        <taxon>Metazoa</taxon>
        <taxon>Echinodermata</taxon>
        <taxon>Eleutherozoa</taxon>
        <taxon>Asterozoa</taxon>
        <taxon>Asteroidea</taxon>
        <taxon>Valvatacea</taxon>
        <taxon>Valvatida</taxon>
        <taxon>Asterinidae</taxon>
        <taxon>Patiria</taxon>
    </lineage>
</organism>
<feature type="compositionally biased region" description="Polar residues" evidence="1">
    <location>
        <begin position="299"/>
        <end position="316"/>
    </location>
</feature>
<evidence type="ECO:0000313" key="3">
    <source>
        <dbReference type="Proteomes" id="UP000887568"/>
    </source>
</evidence>
<feature type="compositionally biased region" description="Basic and acidic residues" evidence="1">
    <location>
        <begin position="225"/>
        <end position="239"/>
    </location>
</feature>
<keyword evidence="3" id="KW-1185">Reference proteome</keyword>
<name>A0A914ABZ2_PATMI</name>
<feature type="region of interest" description="Disordered" evidence="1">
    <location>
        <begin position="104"/>
        <end position="133"/>
    </location>
</feature>
<evidence type="ECO:0000256" key="1">
    <source>
        <dbReference type="SAM" id="MobiDB-lite"/>
    </source>
</evidence>